<reference evidence="1" key="1">
    <citation type="journal article" date="2019" name="bioRxiv">
        <title>The Genome of the Zebra Mussel, Dreissena polymorpha: A Resource for Invasive Species Research.</title>
        <authorList>
            <person name="McCartney M.A."/>
            <person name="Auch B."/>
            <person name="Kono T."/>
            <person name="Mallez S."/>
            <person name="Zhang Y."/>
            <person name="Obille A."/>
            <person name="Becker A."/>
            <person name="Abrahante J.E."/>
            <person name="Garbe J."/>
            <person name="Badalamenti J.P."/>
            <person name="Herman A."/>
            <person name="Mangelson H."/>
            <person name="Liachko I."/>
            <person name="Sullivan S."/>
            <person name="Sone E.D."/>
            <person name="Koren S."/>
            <person name="Silverstein K.A.T."/>
            <person name="Beckman K.B."/>
            <person name="Gohl D.M."/>
        </authorList>
    </citation>
    <scope>NUCLEOTIDE SEQUENCE</scope>
    <source>
        <strain evidence="1">Duluth1</strain>
        <tissue evidence="1">Whole animal</tissue>
    </source>
</reference>
<dbReference type="Proteomes" id="UP000828390">
    <property type="component" value="Unassembled WGS sequence"/>
</dbReference>
<proteinExistence type="predicted"/>
<protein>
    <submittedName>
        <fullName evidence="1">Uncharacterized protein</fullName>
    </submittedName>
</protein>
<accession>A0A9D4I838</accession>
<gene>
    <name evidence="1" type="ORF">DPMN_184681</name>
</gene>
<dbReference type="AlphaFoldDB" id="A0A9D4I838"/>
<keyword evidence="2" id="KW-1185">Reference proteome</keyword>
<evidence type="ECO:0000313" key="1">
    <source>
        <dbReference type="EMBL" id="KAH3750162.1"/>
    </source>
</evidence>
<organism evidence="1 2">
    <name type="scientific">Dreissena polymorpha</name>
    <name type="common">Zebra mussel</name>
    <name type="synonym">Mytilus polymorpha</name>
    <dbReference type="NCBI Taxonomy" id="45954"/>
    <lineage>
        <taxon>Eukaryota</taxon>
        <taxon>Metazoa</taxon>
        <taxon>Spiralia</taxon>
        <taxon>Lophotrochozoa</taxon>
        <taxon>Mollusca</taxon>
        <taxon>Bivalvia</taxon>
        <taxon>Autobranchia</taxon>
        <taxon>Heteroconchia</taxon>
        <taxon>Euheterodonta</taxon>
        <taxon>Imparidentia</taxon>
        <taxon>Neoheterodontei</taxon>
        <taxon>Myida</taxon>
        <taxon>Dreissenoidea</taxon>
        <taxon>Dreissenidae</taxon>
        <taxon>Dreissena</taxon>
    </lineage>
</organism>
<evidence type="ECO:0000313" key="2">
    <source>
        <dbReference type="Proteomes" id="UP000828390"/>
    </source>
</evidence>
<dbReference type="EMBL" id="JAIWYP010000010">
    <property type="protein sequence ID" value="KAH3750162.1"/>
    <property type="molecule type" value="Genomic_DNA"/>
</dbReference>
<name>A0A9D4I838_DREPO</name>
<sequence length="177" mass="20456">MFPGNKRKNVQNIFYQGNKRKQEKLESFFNCAATLMTENLQLLTLLSLKDYQDLIVQPPFEPTFNDFEVILLNASQVVPRSDNDEDADDVDDDANFKNNDNNIAKYCKELSESDATLKPVILEDILERHKVAVRELIKQESIGPIEHSKIYDKYNFLISKQVCNDDDNDDDDDDDDD</sequence>
<comment type="caution">
    <text evidence="1">The sequence shown here is derived from an EMBL/GenBank/DDBJ whole genome shotgun (WGS) entry which is preliminary data.</text>
</comment>
<reference evidence="1" key="2">
    <citation type="submission" date="2020-11" db="EMBL/GenBank/DDBJ databases">
        <authorList>
            <person name="McCartney M.A."/>
            <person name="Auch B."/>
            <person name="Kono T."/>
            <person name="Mallez S."/>
            <person name="Becker A."/>
            <person name="Gohl D.M."/>
            <person name="Silverstein K.A.T."/>
            <person name="Koren S."/>
            <person name="Bechman K.B."/>
            <person name="Herman A."/>
            <person name="Abrahante J.E."/>
            <person name="Garbe J."/>
        </authorList>
    </citation>
    <scope>NUCLEOTIDE SEQUENCE</scope>
    <source>
        <strain evidence="1">Duluth1</strain>
        <tissue evidence="1">Whole animal</tissue>
    </source>
</reference>